<accession>A0AAN0LHH8</accession>
<feature type="domain" description="Glycosyl transferase family 28 C-terminal" evidence="2">
    <location>
        <begin position="324"/>
        <end position="407"/>
    </location>
</feature>
<dbReference type="SUPFAM" id="SSF53756">
    <property type="entry name" value="UDP-Glycosyltransferase/glycogen phosphorylase"/>
    <property type="match status" value="1"/>
</dbReference>
<evidence type="ECO:0000313" key="3">
    <source>
        <dbReference type="EMBL" id="WRV65888.1"/>
    </source>
</evidence>
<evidence type="ECO:0000259" key="2">
    <source>
        <dbReference type="Pfam" id="PF04101"/>
    </source>
</evidence>
<protein>
    <submittedName>
        <fullName evidence="3">UDP-glycosyltransferase</fullName>
    </submittedName>
</protein>
<dbReference type="Pfam" id="PF04101">
    <property type="entry name" value="Glyco_tran_28_C"/>
    <property type="match status" value="1"/>
</dbReference>
<dbReference type="InterPro" id="IPR002213">
    <property type="entry name" value="UDP_glucos_trans"/>
</dbReference>
<dbReference type="PANTHER" id="PTHR48050:SF13">
    <property type="entry name" value="STEROL 3-BETA-GLUCOSYLTRANSFERASE UGT80A2"/>
    <property type="match status" value="1"/>
</dbReference>
<proteinExistence type="evidence at transcript level"/>
<name>A0AAN0LHH8_9ACAR</name>
<dbReference type="AlphaFoldDB" id="A0AAN0LHH8"/>
<sequence>MSGKKKLAFYSILESGHLNLCSSIGSILLNKYSNDVEIYFFTDQLWAEKLSKRDSRFKFEIFGYETKEQENLIEIMINAMESIINLPEIDRVKAMVSFFNNPSEFAYIDQEVSKLIKKLKPDYLLCDLIGVMPSIIENKIPYSFIISGNPLVLDIEKFPVMGLGLGVNEKEKIKAVRTELKESFEQIRKNLYKIYDLRKIIFDSKYPINVPRSDHLSIYCYPKELDYFNDDLKKEYKLLQVDSPVVSSKIPLPFELPKKFSELPGKIIYVSLGSIFSCYFTKLQKLLDTLATLPYKYIVSKGPYGDKITFPDNRFIGENFVNQLAILQVVDMIIAHGGNNTFTECFYFGVPALIFPILGDQPNNAKRIEETGYGYQMDLMNYTQEELKEKIEKVFSSETLIEKNKKVGERIRKDDSLDKAVEIFYSYFNQIID</sequence>
<gene>
    <name evidence="3" type="primary">UGT</name>
</gene>
<dbReference type="InterPro" id="IPR050426">
    <property type="entry name" value="Glycosyltransferase_28"/>
</dbReference>
<reference evidence="3" key="1">
    <citation type="submission" date="2024-01" db="EMBL/GenBank/DDBJ databases">
        <title>Genome insights into chemosensory and detoxification machineries of broad mite, Polyphagotarsonemus latus (Tarsonemidae: Acari).</title>
        <authorList>
            <person name="Muthugoundar M."/>
            <person name="P J A."/>
            <person name="Augustine N."/>
        </authorList>
    </citation>
    <scope>NUCLEOTIDE SEQUENCE</scope>
</reference>
<dbReference type="EMBL" id="PP145341">
    <property type="protein sequence ID" value="WRV65888.1"/>
    <property type="molecule type" value="mRNA"/>
</dbReference>
<dbReference type="Gene3D" id="3.40.50.2000">
    <property type="entry name" value="Glycogen Phosphorylase B"/>
    <property type="match status" value="1"/>
</dbReference>
<dbReference type="CDD" id="cd03784">
    <property type="entry name" value="GT1_Gtf-like"/>
    <property type="match status" value="1"/>
</dbReference>
<keyword evidence="1" id="KW-0808">Transferase</keyword>
<dbReference type="InterPro" id="IPR007235">
    <property type="entry name" value="Glyco_trans_28_C"/>
</dbReference>
<organism evidence="3">
    <name type="scientific">Polyphagotarsonemus latus</name>
    <dbReference type="NCBI Taxonomy" id="1204166"/>
    <lineage>
        <taxon>Eukaryota</taxon>
        <taxon>Metazoa</taxon>
        <taxon>Ecdysozoa</taxon>
        <taxon>Arthropoda</taxon>
        <taxon>Chelicerata</taxon>
        <taxon>Arachnida</taxon>
        <taxon>Acari</taxon>
        <taxon>Acariformes</taxon>
        <taxon>Trombidiformes</taxon>
        <taxon>Prostigmata</taxon>
        <taxon>Eleutherengona</taxon>
        <taxon>Heterostigmata</taxon>
        <taxon>Tarsonemoidea</taxon>
        <taxon>Tarsonemidae</taxon>
        <taxon>Polyphagotarsonemus</taxon>
    </lineage>
</organism>
<dbReference type="GO" id="GO:0016758">
    <property type="term" value="F:hexosyltransferase activity"/>
    <property type="evidence" value="ECO:0007669"/>
    <property type="project" value="InterPro"/>
</dbReference>
<dbReference type="GO" id="GO:0008194">
    <property type="term" value="F:UDP-glycosyltransferase activity"/>
    <property type="evidence" value="ECO:0007669"/>
    <property type="project" value="InterPro"/>
</dbReference>
<evidence type="ECO:0000256" key="1">
    <source>
        <dbReference type="ARBA" id="ARBA00022679"/>
    </source>
</evidence>
<dbReference type="PANTHER" id="PTHR48050">
    <property type="entry name" value="STEROL 3-BETA-GLUCOSYLTRANSFERASE"/>
    <property type="match status" value="1"/>
</dbReference>